<dbReference type="EMBL" id="DLUG01000233">
    <property type="protein sequence ID" value="DAB35652.1"/>
    <property type="molecule type" value="Genomic_DNA"/>
</dbReference>
<feature type="transmembrane region" description="Helical" evidence="5">
    <location>
        <begin position="371"/>
        <end position="400"/>
    </location>
</feature>
<evidence type="ECO:0000256" key="2">
    <source>
        <dbReference type="ARBA" id="ARBA00022692"/>
    </source>
</evidence>
<comment type="subcellular location">
    <subcellularLocation>
        <location evidence="1">Membrane</location>
        <topology evidence="1">Multi-pass membrane protein</topology>
    </subcellularLocation>
</comment>
<dbReference type="GO" id="GO:0016020">
    <property type="term" value="C:membrane"/>
    <property type="evidence" value="ECO:0007669"/>
    <property type="project" value="UniProtKB-SubCell"/>
</dbReference>
<dbReference type="STRING" id="366522.GCA_001548055_00500"/>
<dbReference type="Proteomes" id="UP000231638">
    <property type="component" value="Unassembled WGS sequence"/>
</dbReference>
<comment type="caution">
    <text evidence="6">The sequence shown here is derived from an EMBL/GenBank/DDBJ whole genome shotgun (WGS) entry which is preliminary data.</text>
</comment>
<gene>
    <name evidence="6" type="ORF">CFH80_09035</name>
</gene>
<evidence type="ECO:0000256" key="1">
    <source>
        <dbReference type="ARBA" id="ARBA00004141"/>
    </source>
</evidence>
<protein>
    <submittedName>
        <fullName evidence="6">Voltage-gated chloride channel</fullName>
    </submittedName>
</protein>
<organism evidence="6 7">
    <name type="scientific">Sulfurospirillum cavolei</name>
    <dbReference type="NCBI Taxonomy" id="366522"/>
    <lineage>
        <taxon>Bacteria</taxon>
        <taxon>Pseudomonadati</taxon>
        <taxon>Campylobacterota</taxon>
        <taxon>Epsilonproteobacteria</taxon>
        <taxon>Campylobacterales</taxon>
        <taxon>Sulfurospirillaceae</taxon>
        <taxon>Sulfurospirillum</taxon>
    </lineage>
</organism>
<keyword evidence="2 5" id="KW-0812">Transmembrane</keyword>
<dbReference type="GO" id="GO:0015108">
    <property type="term" value="F:chloride transmembrane transporter activity"/>
    <property type="evidence" value="ECO:0007669"/>
    <property type="project" value="InterPro"/>
</dbReference>
<dbReference type="InterPro" id="IPR001807">
    <property type="entry name" value="ClC"/>
</dbReference>
<dbReference type="PANTHER" id="PTHR43427:SF12">
    <property type="entry name" value="CHLORIDE TRANSPORTER"/>
    <property type="match status" value="1"/>
</dbReference>
<evidence type="ECO:0000313" key="6">
    <source>
        <dbReference type="EMBL" id="DAB35652.1"/>
    </source>
</evidence>
<dbReference type="InterPro" id="IPR014743">
    <property type="entry name" value="Cl-channel_core"/>
</dbReference>
<dbReference type="Gene3D" id="1.10.3080.10">
    <property type="entry name" value="Clc chloride channel"/>
    <property type="match status" value="1"/>
</dbReference>
<keyword evidence="3 5" id="KW-1133">Transmembrane helix</keyword>
<feature type="transmembrane region" description="Helical" evidence="5">
    <location>
        <begin position="345"/>
        <end position="365"/>
    </location>
</feature>
<sequence length="466" mass="50561">MNKHVVEQTVIFFSVSKWLLLSSAVGIMIGGLISVFLNILSTAEQTRSLLPFPFYFTLPFALMLTTWIVRTFDQNATGHGTEKVIEAVHKRDGYINAKVIPVKLVATVLTIFSGGSVGKEGPGAQIGAGAASFVATLLKFSKSDRRKLVICGISAGFASVFGTPIAGAIFGIEVLIIGAIMYDVLLPSFISGFAAFITAQVLGVKYHYYDINFYRSFNLDFSLILHVVLAGIFFGLIADLFITTVNKIEEYIKAVPYNRYLKAFVAGLVMALVSYFFSESYLGLGLATIKDALSPNPLISDNVHWYDAVFKTFFTAITLGSGGSGGIITPLFYVGATSGAAFGDLIGGNHVALFAALGFVSVLAGATNSPIASIIMAVELFGVHMANYAALSVVIAFLITGHRSVFQSQKLALRKADNITIGKGNDLEDTSISIDMRDIDKVKRLRNRLRYKRLRWQVKNAKDDFK</sequence>
<feature type="transmembrane region" description="Helical" evidence="5">
    <location>
        <begin position="184"/>
        <end position="203"/>
    </location>
</feature>
<proteinExistence type="predicted"/>
<feature type="transmembrane region" description="Helical" evidence="5">
    <location>
        <begin position="20"/>
        <end position="40"/>
    </location>
</feature>
<evidence type="ECO:0000256" key="3">
    <source>
        <dbReference type="ARBA" id="ARBA00022989"/>
    </source>
</evidence>
<evidence type="ECO:0000313" key="7">
    <source>
        <dbReference type="Proteomes" id="UP000231638"/>
    </source>
</evidence>
<keyword evidence="4 5" id="KW-0472">Membrane</keyword>
<dbReference type="PANTHER" id="PTHR43427">
    <property type="entry name" value="CHLORIDE CHANNEL PROTEIN CLC-E"/>
    <property type="match status" value="1"/>
</dbReference>
<evidence type="ECO:0000256" key="5">
    <source>
        <dbReference type="SAM" id="Phobius"/>
    </source>
</evidence>
<dbReference type="PRINTS" id="PR00762">
    <property type="entry name" value="CLCHANNEL"/>
</dbReference>
<reference evidence="6 7" key="1">
    <citation type="journal article" date="2017" name="Front. Microbiol.">
        <title>Comparative Genomic Analysis of the Class Epsilonproteobacteria and Proposed Reclassification to Epsilonbacteraeota (phyl. nov.).</title>
        <authorList>
            <person name="Waite D.W."/>
            <person name="Vanwonterghem I."/>
            <person name="Rinke C."/>
            <person name="Parks D.H."/>
            <person name="Zhang Y."/>
            <person name="Takai K."/>
            <person name="Sievert S.M."/>
            <person name="Simon J."/>
            <person name="Campbell B.J."/>
            <person name="Hanson T.E."/>
            <person name="Woyke T."/>
            <person name="Klotz M.G."/>
            <person name="Hugenholtz P."/>
        </authorList>
    </citation>
    <scope>NUCLEOTIDE SEQUENCE [LARGE SCALE GENOMIC DNA]</scope>
    <source>
        <strain evidence="6">UBA11420</strain>
    </source>
</reference>
<feature type="transmembrane region" description="Helical" evidence="5">
    <location>
        <begin position="223"/>
        <end position="242"/>
    </location>
</feature>
<feature type="transmembrane region" description="Helical" evidence="5">
    <location>
        <begin position="309"/>
        <end position="333"/>
    </location>
</feature>
<feature type="transmembrane region" description="Helical" evidence="5">
    <location>
        <begin position="263"/>
        <end position="289"/>
    </location>
</feature>
<accession>A0A2D3W2M9</accession>
<feature type="transmembrane region" description="Helical" evidence="5">
    <location>
        <begin position="147"/>
        <end position="172"/>
    </location>
</feature>
<dbReference type="Pfam" id="PF00654">
    <property type="entry name" value="Voltage_CLC"/>
    <property type="match status" value="1"/>
</dbReference>
<feature type="transmembrane region" description="Helical" evidence="5">
    <location>
        <begin position="52"/>
        <end position="69"/>
    </location>
</feature>
<name>A0A2D3W2M9_9BACT</name>
<evidence type="ECO:0000256" key="4">
    <source>
        <dbReference type="ARBA" id="ARBA00023136"/>
    </source>
</evidence>
<dbReference type="SUPFAM" id="SSF81340">
    <property type="entry name" value="Clc chloride channel"/>
    <property type="match status" value="1"/>
</dbReference>
<dbReference type="InterPro" id="IPR050368">
    <property type="entry name" value="ClC-type_chloride_channel"/>
</dbReference>
<dbReference type="AlphaFoldDB" id="A0A2D3W2M9"/>